<dbReference type="Proteomes" id="UP000093757">
    <property type="component" value="Unassembled WGS sequence"/>
</dbReference>
<accession>A0A1A6B8K6</accession>
<comment type="caution">
    <text evidence="2">The sequence shown here is derived from an EMBL/GenBank/DDBJ whole genome shotgun (WGS) entry which is preliminary data.</text>
</comment>
<proteinExistence type="predicted"/>
<dbReference type="InterPro" id="IPR005474">
    <property type="entry name" value="Transketolase_N"/>
</dbReference>
<dbReference type="EMBL" id="MAEM01000507">
    <property type="protein sequence ID" value="OBR98657.1"/>
    <property type="molecule type" value="Genomic_DNA"/>
</dbReference>
<dbReference type="SUPFAM" id="SSF52518">
    <property type="entry name" value="Thiamin diphosphate-binding fold (THDP-binding)"/>
    <property type="match status" value="1"/>
</dbReference>
<evidence type="ECO:0000313" key="2">
    <source>
        <dbReference type="EMBL" id="OBR98657.1"/>
    </source>
</evidence>
<reference evidence="2 3" key="1">
    <citation type="submission" date="2016-06" db="EMBL/GenBank/DDBJ databases">
        <authorList>
            <person name="Kjaerup R.B."/>
            <person name="Dalgaard T.S."/>
            <person name="Juul-Madsen H.R."/>
        </authorList>
    </citation>
    <scope>NUCLEOTIDE SEQUENCE [LARGE SCALE GENOMIC DNA]</scope>
    <source>
        <strain evidence="2 3">1245752.6</strain>
    </source>
</reference>
<protein>
    <recommendedName>
        <fullName evidence="1">Transketolase N-terminal domain-containing protein</fullName>
    </recommendedName>
</protein>
<feature type="domain" description="Transketolase N-terminal" evidence="1">
    <location>
        <begin position="19"/>
        <end position="53"/>
    </location>
</feature>
<evidence type="ECO:0000259" key="1">
    <source>
        <dbReference type="Pfam" id="PF00456"/>
    </source>
</evidence>
<dbReference type="OrthoDB" id="9856037at2"/>
<dbReference type="AlphaFoldDB" id="A0A1A6B8K6"/>
<dbReference type="GO" id="GO:0000287">
    <property type="term" value="F:magnesium ion binding"/>
    <property type="evidence" value="ECO:0007669"/>
    <property type="project" value="UniProtKB-ARBA"/>
</dbReference>
<gene>
    <name evidence="2" type="ORF">A9W98_33765</name>
</gene>
<dbReference type="InterPro" id="IPR029061">
    <property type="entry name" value="THDP-binding"/>
</dbReference>
<name>A0A1A6B8K6_MYCGO</name>
<evidence type="ECO:0000313" key="3">
    <source>
        <dbReference type="Proteomes" id="UP000093757"/>
    </source>
</evidence>
<organism evidence="2 3">
    <name type="scientific">Mycobacterium gordonae</name>
    <dbReference type="NCBI Taxonomy" id="1778"/>
    <lineage>
        <taxon>Bacteria</taxon>
        <taxon>Bacillati</taxon>
        <taxon>Actinomycetota</taxon>
        <taxon>Actinomycetes</taxon>
        <taxon>Mycobacteriales</taxon>
        <taxon>Mycobacteriaceae</taxon>
        <taxon>Mycobacterium</taxon>
    </lineage>
</organism>
<sequence length="59" mass="6530">MTTVKEVTALTRPNHPDDWMRHGPGDAHWIGPGSFVLSVGHSSLTPYIQLYLGTRDESP</sequence>
<dbReference type="Pfam" id="PF00456">
    <property type="entry name" value="Transketolase_N"/>
    <property type="match status" value="1"/>
</dbReference>